<dbReference type="Pfam" id="PF10936">
    <property type="entry name" value="DUF2617"/>
    <property type="match status" value="1"/>
</dbReference>
<organism evidence="1 2">
    <name type="scientific">Brevibacterium casei</name>
    <dbReference type="NCBI Taxonomy" id="33889"/>
    <lineage>
        <taxon>Bacteria</taxon>
        <taxon>Bacillati</taxon>
        <taxon>Actinomycetota</taxon>
        <taxon>Actinomycetes</taxon>
        <taxon>Micrococcales</taxon>
        <taxon>Brevibacteriaceae</taxon>
        <taxon>Brevibacterium</taxon>
    </lineage>
</organism>
<reference evidence="2" key="1">
    <citation type="submission" date="2016-01" db="EMBL/GenBank/DDBJ databases">
        <title>Draft genome of Chromobacterium sp. F49.</title>
        <authorList>
            <person name="Hong K.W."/>
        </authorList>
    </citation>
    <scope>NUCLEOTIDE SEQUENCE [LARGE SCALE GENOMIC DNA]</scope>
    <source>
        <strain evidence="2">M40</strain>
    </source>
</reference>
<dbReference type="EMBL" id="LQQR01000052">
    <property type="protein sequence ID" value="KZE12142.1"/>
    <property type="molecule type" value="Genomic_DNA"/>
</dbReference>
<gene>
    <name evidence="1" type="ORF">AVW13_16410</name>
</gene>
<evidence type="ECO:0008006" key="3">
    <source>
        <dbReference type="Google" id="ProtNLM"/>
    </source>
</evidence>
<dbReference type="InterPro" id="IPR024486">
    <property type="entry name" value="DUF2617"/>
</dbReference>
<proteinExistence type="predicted"/>
<evidence type="ECO:0000313" key="1">
    <source>
        <dbReference type="EMBL" id="KZE12142.1"/>
    </source>
</evidence>
<dbReference type="AlphaFoldDB" id="A0AB34XMB2"/>
<accession>A0AB34XMB2</accession>
<dbReference type="Proteomes" id="UP000076612">
    <property type="component" value="Unassembled WGS sequence"/>
</dbReference>
<sequence length="215" mass="23011">MSLAPPLPITLDVPFADTSSDQLRFSLTRPRLPALATETVDLEPFGLPGLRLGLHVIGSSHQVALTGSDDQLVGPDDHLTGSDDHLIETFACPPSEDDPAPPATATGAPRWGEWQETRGAWAGFTRHGFRATRTAVAEGFRTSVAEALDRVRAHDRHLVVGFPGDPDALTALALTGAESGRLSWQTWHVYPQHTEIVRTATTLTCAPASARGGLR</sequence>
<dbReference type="RefSeq" id="WP_063250795.1">
    <property type="nucleotide sequence ID" value="NZ_DDJN01000010.1"/>
</dbReference>
<name>A0AB34XMB2_9MICO</name>
<protein>
    <recommendedName>
        <fullName evidence="3">DUF2617 domain-containing protein</fullName>
    </recommendedName>
</protein>
<evidence type="ECO:0000313" key="2">
    <source>
        <dbReference type="Proteomes" id="UP000076612"/>
    </source>
</evidence>
<comment type="caution">
    <text evidence="1">The sequence shown here is derived from an EMBL/GenBank/DDBJ whole genome shotgun (WGS) entry which is preliminary data.</text>
</comment>